<dbReference type="InterPro" id="IPR036465">
    <property type="entry name" value="vWFA_dom_sf"/>
</dbReference>
<dbReference type="GO" id="GO:0032991">
    <property type="term" value="C:protein-containing complex"/>
    <property type="evidence" value="ECO:0007669"/>
    <property type="project" value="UniProtKB-ARBA"/>
</dbReference>
<dbReference type="AlphaFoldDB" id="N6T4Z7"/>
<dbReference type="SMART" id="SM00609">
    <property type="entry name" value="VIT"/>
    <property type="match status" value="1"/>
</dbReference>
<dbReference type="SUPFAM" id="SSF53300">
    <property type="entry name" value="vWA-like"/>
    <property type="match status" value="1"/>
</dbReference>
<dbReference type="PANTHER" id="PTHR10338">
    <property type="entry name" value="INTER-ALPHA-TRYPSIN INHIBITOR HEAVY CHAIN FAMILY MEMBER"/>
    <property type="match status" value="1"/>
</dbReference>
<dbReference type="OrthoDB" id="299997at2759"/>
<reference evidence="1" key="1">
    <citation type="journal article" date="2013" name="Genome Biol.">
        <title>Draft genome of the mountain pine beetle, Dendroctonus ponderosae Hopkins, a major forest pest.</title>
        <authorList>
            <person name="Keeling C.I."/>
            <person name="Yuen M.M."/>
            <person name="Liao N.Y."/>
            <person name="Docking T.R."/>
            <person name="Chan S.K."/>
            <person name="Taylor G.A."/>
            <person name="Palmquist D.L."/>
            <person name="Jackman S.D."/>
            <person name="Nguyen A."/>
            <person name="Li M."/>
            <person name="Henderson H."/>
            <person name="Janes J.K."/>
            <person name="Zhao Y."/>
            <person name="Pandoh P."/>
            <person name="Moore R."/>
            <person name="Sperling F.A."/>
            <person name="Huber D.P."/>
            <person name="Birol I."/>
            <person name="Jones S.J."/>
            <person name="Bohlmann J."/>
        </authorList>
    </citation>
    <scope>NUCLEOTIDE SEQUENCE</scope>
</reference>
<feature type="non-terminal residue" evidence="1">
    <location>
        <position position="1"/>
    </location>
</feature>
<dbReference type="InterPro" id="IPR013694">
    <property type="entry name" value="VIT"/>
</dbReference>
<sequence length="875" mass="96720">MQRTLLWVLLGIGCISLSSARLIGSLVVTTETPQEDTKNAAPTIATSPQIYQMRVDTNVSNRYAVTLVTSKVRNIGDAAQEATFSVVTPDQAFISGFTMEIDGKKYKAYVQEKEEARETYDRAVESGFAAAHVAASARDSNRFTVSVNIQPASKATFYLTYEELLVRKDEKYEIVLNIHPGEPVKDLLVQVNIDESRPLKFVKTPSLRSGNELLKNNPNLDPEAEITNLNETSAVVRFNPDIAKQRILAESLGGKEKNGLSGQFIVQYDVARDPEGGEEDEVAEWLRRWTANPMGSARVGSNPILVVLFDLNNHLFLAYAFCFLKKCSFCSWKLKGWKTPVLVSGGHFVHFFSPENLTPLKKQVIFVLDTSGSMSGVRITQLKEAMDSILDELKPEDVFSIVEFNSLVKVWDVSTIRVSYMEGEDPYIYSDRDTTTPATQVLPPSFPATESNIINAKEVVKQLDANGGTDIQSALKIGLNIETSNAIKIHQPIIVFLTDGEPTVGESNTERIVSSITALNTLKVPIFSLSFGDGADREFLKKLSLKNQGFSRHIYEAADAYIQLQDFYKQISSPLLSNVTFRYTDQASNVTKSNFPILFGGGELFTTGILRDPSIVPPAVEAWGVNGPIQLQPKVFQVSGNLERLWAYLTVRQLLEQREVAEDKTGPTQEALRWALALKYSFVTDVSSLVVVKPNDTATVDTVDAAESFSPSFKHRTAFAAFSPMRNFRPAIVPTAAVSYSSHFGFPILFSQPARDFLRPAASPIQPSSLHTFIPDQHSVFTTSPPSLSKIPWLGTVRNTNGTITVGSDAYSLDYDPSVTPYSCQNSLNKANGTCLQLMNCEQIYPQLTDFDTFKKYFCKLDTAAGVCCPDSPFP</sequence>
<dbReference type="Pfam" id="PF08487">
    <property type="entry name" value="VIT"/>
    <property type="match status" value="1"/>
</dbReference>
<name>N6T4Z7_DENPD</name>
<dbReference type="InterPro" id="IPR002035">
    <property type="entry name" value="VWF_A"/>
</dbReference>
<evidence type="ECO:0000313" key="1">
    <source>
        <dbReference type="EMBL" id="ENN72713.1"/>
    </source>
</evidence>
<accession>N6T4Z7</accession>
<dbReference type="Pfam" id="PF00092">
    <property type="entry name" value="VWA"/>
    <property type="match status" value="1"/>
</dbReference>
<dbReference type="HOGENOM" id="CLU_008101_2_0_1"/>
<dbReference type="InterPro" id="IPR050934">
    <property type="entry name" value="ITIH"/>
</dbReference>
<dbReference type="Gene3D" id="3.40.50.410">
    <property type="entry name" value="von Willebrand factor, type A domain"/>
    <property type="match status" value="1"/>
</dbReference>
<dbReference type="PANTHER" id="PTHR10338:SF108">
    <property type="entry name" value="INTER-ALPHA-TRYPSIN INHIBITOR HEAVY CHAIN H4-LIKE PROTEIN"/>
    <property type="match status" value="1"/>
</dbReference>
<dbReference type="OMA" id="LLVIRHM"/>
<dbReference type="Pfam" id="PF13768">
    <property type="entry name" value="VWA_3"/>
    <property type="match status" value="1"/>
</dbReference>
<dbReference type="PROSITE" id="PS50234">
    <property type="entry name" value="VWFA"/>
    <property type="match status" value="1"/>
</dbReference>
<protein>
    <submittedName>
        <fullName evidence="1">Uncharacterized protein</fullName>
    </submittedName>
</protein>
<proteinExistence type="predicted"/>
<dbReference type="PROSITE" id="PS51468">
    <property type="entry name" value="VIT"/>
    <property type="match status" value="1"/>
</dbReference>
<gene>
    <name evidence="1" type="ORF">YQE_10651</name>
</gene>
<dbReference type="SMART" id="SM00327">
    <property type="entry name" value="VWA"/>
    <property type="match status" value="1"/>
</dbReference>
<dbReference type="EMBL" id="KB741212">
    <property type="protein sequence ID" value="ENN72713.1"/>
    <property type="molecule type" value="Genomic_DNA"/>
</dbReference>
<organism evidence="1">
    <name type="scientific">Dendroctonus ponderosae</name>
    <name type="common">Mountain pine beetle</name>
    <dbReference type="NCBI Taxonomy" id="77166"/>
    <lineage>
        <taxon>Eukaryota</taxon>
        <taxon>Metazoa</taxon>
        <taxon>Ecdysozoa</taxon>
        <taxon>Arthropoda</taxon>
        <taxon>Hexapoda</taxon>
        <taxon>Insecta</taxon>
        <taxon>Pterygota</taxon>
        <taxon>Neoptera</taxon>
        <taxon>Endopterygota</taxon>
        <taxon>Coleoptera</taxon>
        <taxon>Polyphaga</taxon>
        <taxon>Cucujiformia</taxon>
        <taxon>Curculionidae</taxon>
        <taxon>Scolytinae</taxon>
        <taxon>Dendroctonus</taxon>
    </lineage>
</organism>